<dbReference type="SMART" id="SM00450">
    <property type="entry name" value="RHOD"/>
    <property type="match status" value="1"/>
</dbReference>
<feature type="domain" description="Rhodanese" evidence="4">
    <location>
        <begin position="287"/>
        <end position="369"/>
    </location>
</feature>
<feature type="region of interest" description="Disordered" evidence="2">
    <location>
        <begin position="733"/>
        <end position="761"/>
    </location>
</feature>
<feature type="domain" description="Cyclic nucleotide-binding" evidence="3">
    <location>
        <begin position="37"/>
        <end position="136"/>
    </location>
</feature>
<dbReference type="CDD" id="cd00038">
    <property type="entry name" value="CAP_ED"/>
    <property type="match status" value="2"/>
</dbReference>
<evidence type="ECO:0000313" key="6">
    <source>
        <dbReference type="Proteomes" id="UP000295707"/>
    </source>
</evidence>
<dbReference type="InterPro" id="IPR000595">
    <property type="entry name" value="cNMP-bd_dom"/>
</dbReference>
<dbReference type="InterPro" id="IPR016187">
    <property type="entry name" value="CTDL_fold"/>
</dbReference>
<dbReference type="RefSeq" id="WP_132971077.1">
    <property type="nucleotide sequence ID" value="NZ_SMFX01000001.1"/>
</dbReference>
<dbReference type="PANTHER" id="PTHR23150:SF35">
    <property type="entry name" value="BLL6746 PROTEIN"/>
    <property type="match status" value="1"/>
</dbReference>
<dbReference type="SUPFAM" id="SSF52821">
    <property type="entry name" value="Rhodanese/Cell cycle control phosphatase"/>
    <property type="match status" value="1"/>
</dbReference>
<dbReference type="InterPro" id="IPR018490">
    <property type="entry name" value="cNMP-bd_dom_sf"/>
</dbReference>
<dbReference type="PANTHER" id="PTHR23150">
    <property type="entry name" value="SULFATASE MODIFYING FACTOR 1, 2"/>
    <property type="match status" value="1"/>
</dbReference>
<sequence>MKKYVPDTGKLYRQDDRQTMGAVKKLLDKKALKDLVPLNALSAVHLDEISRKAGIETVRSGRYVFKAGERDQKSVYLLEGKIELVDEGRNVVATITGGSEAAHHPLAHKQPRQLSARASGAVTVARIDSGLLDVLLTWDESSGYDVVEIGADDDGDWMTRMLQSQAFLQLPPSNIHQLLMRLESVSFRAGDLVIRQDEDGDYFYIVKSGRMAVSRKASARGKEVLLAELGEGACFGEEALVSDSHRNATVTMLTDGSLMRLSKDDFDELLRAPLVHEVDFAQAGQLAGQGAEWLDVRLPGEFDNQHVRSSRNFPLSALRDQADSLDADKRYIVCCDTGRRSASGAFILRQRGFSVYTLKNGLMDVPVEELEGASTPLQEDTASHDADIIPFENERDAEGRTSAESCQDAETVSPLEVELQDSLAAREILQAEAETLREQVESLQDSLKETEKKYGELNRQLEEVQQARESGKGVNEKFEKQLAQLEVELERVREDYQQLGQRTSAVAGERDAANRELEKMRSELEALQARVDSQQGELSEQVQVVQAQLDAKSQVLEEEADRRSVLETALAGAEKATRLAEERETGLLEQIETLKQQASEQSEQLQETFQAEKAELEQQQQVLQHSIEDYQQKLVAQTGEHESLAGKLADVEQQLTQSQVNEQALNVSLESARQEADGAEQRIRAQLQQELDTLGESLDSTKNAFDEASSQLEESAKREEQLSGRISELEKQLASSERDFESDLGSAREAMSRAQTEVDNLKREQQRLLDRLRKNEETRERERQDHGAEVHRLHKELKQAADGSAEGLAAELEALQAQVNESARLRDDLEVSLGERSAQLEDSQARVEHFEQQLKLARQSAQAAEQQLVEANRLANDEMEIRLGTEQGIQDGLREALEASERERNTHQETITVINQELEELRDAYQQSKQVLESNEDAVTRLADLEVQLDAVGSERDELKSSVDVLKNELDQLRAEAEVHRGLEGMLSDEGGDCEENEALQQAKQNVEVAVRLRAQAEEQCESLREEVEQLKTRLSQAVAASEPAMLDGAIPSLDNSDPQASNPMLLNVPEFEEDDVLAPAVLLDEELASAQPHTAAVPKSGLVKGLMVGLVIGVVAGAGLFWWQSDAGTSAAAQSGAVNRQLVAPEPAVDQEAGDHLTSKVTAEVKQRLPEAPVVSEKVGAAAEKPAPSVSAARSFPLARGMSDLPRGASTSTEDTATRQHPSSGERVKKAGQASEDITSMTSRPDAGETAEPLVQPAVEQPAGRFRDRLGDGSPGPLMVRLRADHFLMGSSAISQQFDERPQHEVRLAPFSIAAHEVTFNDYDTFARTTGRRLPGDKGWGRGDRPVINVSWEDAKAYAQWLSAQTGKSYRLPSEAEWEFVARSGSSTRYWWGEDVGKNHANCFDCGSTDSGIQTSLVASYAASPWGVSDMAGNVREWVADCYTPNYSRAPIDGRVVETGGCAGRVVRGGAYSSPSAQLRSAARDRMDVQSQLDNLGFRVVRE</sequence>
<dbReference type="SUPFAM" id="SSF56436">
    <property type="entry name" value="C-type lectin-like"/>
    <property type="match status" value="1"/>
</dbReference>
<evidence type="ECO:0000259" key="3">
    <source>
        <dbReference type="PROSITE" id="PS50042"/>
    </source>
</evidence>
<dbReference type="Gene3D" id="3.40.250.10">
    <property type="entry name" value="Rhodanese-like domain"/>
    <property type="match status" value="1"/>
</dbReference>
<dbReference type="GO" id="GO:0120147">
    <property type="term" value="F:formylglycine-generating oxidase activity"/>
    <property type="evidence" value="ECO:0007669"/>
    <property type="project" value="TreeGrafter"/>
</dbReference>
<keyword evidence="6" id="KW-1185">Reference proteome</keyword>
<dbReference type="Pfam" id="PF03781">
    <property type="entry name" value="FGE-sulfatase"/>
    <property type="match status" value="1"/>
</dbReference>
<dbReference type="InterPro" id="IPR001763">
    <property type="entry name" value="Rhodanese-like_dom"/>
</dbReference>
<dbReference type="InterPro" id="IPR036873">
    <property type="entry name" value="Rhodanese-like_dom_sf"/>
</dbReference>
<dbReference type="EMBL" id="SMFX01000001">
    <property type="protein sequence ID" value="TCK17190.1"/>
    <property type="molecule type" value="Genomic_DNA"/>
</dbReference>
<dbReference type="Gene3D" id="2.60.120.10">
    <property type="entry name" value="Jelly Rolls"/>
    <property type="match status" value="2"/>
</dbReference>
<evidence type="ECO:0000256" key="2">
    <source>
        <dbReference type="SAM" id="MobiDB-lite"/>
    </source>
</evidence>
<gene>
    <name evidence="5" type="ORF">DFR30_0411</name>
</gene>
<dbReference type="CDD" id="cd00158">
    <property type="entry name" value="RHOD"/>
    <property type="match status" value="1"/>
</dbReference>
<dbReference type="Gene3D" id="3.90.1580.10">
    <property type="entry name" value="paralog of FGE (formylglycine-generating enzyme)"/>
    <property type="match status" value="1"/>
</dbReference>
<dbReference type="Proteomes" id="UP000295707">
    <property type="component" value="Unassembled WGS sequence"/>
</dbReference>
<name>A0A4R1HAN4_9GAMM</name>
<accession>A0A4R1HAN4</accession>
<dbReference type="Pfam" id="PF00581">
    <property type="entry name" value="Rhodanese"/>
    <property type="match status" value="1"/>
</dbReference>
<dbReference type="Pfam" id="PF00027">
    <property type="entry name" value="cNMP_binding"/>
    <property type="match status" value="1"/>
</dbReference>
<dbReference type="SUPFAM" id="SSF51206">
    <property type="entry name" value="cAMP-binding domain-like"/>
    <property type="match status" value="2"/>
</dbReference>
<evidence type="ECO:0000256" key="1">
    <source>
        <dbReference type="SAM" id="Coils"/>
    </source>
</evidence>
<proteinExistence type="predicted"/>
<organism evidence="5 6">
    <name type="scientific">Thiogranum longum</name>
    <dbReference type="NCBI Taxonomy" id="1537524"/>
    <lineage>
        <taxon>Bacteria</taxon>
        <taxon>Pseudomonadati</taxon>
        <taxon>Pseudomonadota</taxon>
        <taxon>Gammaproteobacteria</taxon>
        <taxon>Chromatiales</taxon>
        <taxon>Ectothiorhodospiraceae</taxon>
        <taxon>Thiogranum</taxon>
    </lineage>
</organism>
<dbReference type="SMART" id="SM00100">
    <property type="entry name" value="cNMP"/>
    <property type="match status" value="2"/>
</dbReference>
<dbReference type="PROSITE" id="PS50206">
    <property type="entry name" value="RHODANESE_3"/>
    <property type="match status" value="1"/>
</dbReference>
<feature type="domain" description="Cyclic nucleotide-binding" evidence="3">
    <location>
        <begin position="166"/>
        <end position="270"/>
    </location>
</feature>
<keyword evidence="1" id="KW-0175">Coiled coil</keyword>
<comment type="caution">
    <text evidence="5">The sequence shown here is derived from an EMBL/GenBank/DDBJ whole genome shotgun (WGS) entry which is preliminary data.</text>
</comment>
<dbReference type="InterPro" id="IPR014710">
    <property type="entry name" value="RmlC-like_jellyroll"/>
</dbReference>
<evidence type="ECO:0000259" key="4">
    <source>
        <dbReference type="PROSITE" id="PS50206"/>
    </source>
</evidence>
<dbReference type="OrthoDB" id="9814704at2"/>
<feature type="coiled-coil region" evidence="1">
    <location>
        <begin position="419"/>
        <end position="633"/>
    </location>
</feature>
<evidence type="ECO:0000313" key="5">
    <source>
        <dbReference type="EMBL" id="TCK17190.1"/>
    </source>
</evidence>
<dbReference type="SUPFAM" id="SSF57997">
    <property type="entry name" value="Tropomyosin"/>
    <property type="match status" value="1"/>
</dbReference>
<dbReference type="InterPro" id="IPR005532">
    <property type="entry name" value="SUMF_dom"/>
</dbReference>
<dbReference type="PROSITE" id="PS50042">
    <property type="entry name" value="CNMP_BINDING_3"/>
    <property type="match status" value="2"/>
</dbReference>
<reference evidence="5 6" key="1">
    <citation type="submission" date="2019-03" db="EMBL/GenBank/DDBJ databases">
        <title>Genomic Encyclopedia of Type Strains, Phase IV (KMG-IV): sequencing the most valuable type-strain genomes for metagenomic binning, comparative biology and taxonomic classification.</title>
        <authorList>
            <person name="Goeker M."/>
        </authorList>
    </citation>
    <scope>NUCLEOTIDE SEQUENCE [LARGE SCALE GENOMIC DNA]</scope>
    <source>
        <strain evidence="5 6">DSM 19610</strain>
    </source>
</reference>
<feature type="region of interest" description="Disordered" evidence="2">
    <location>
        <begin position="1174"/>
        <end position="1274"/>
    </location>
</feature>
<dbReference type="InterPro" id="IPR051043">
    <property type="entry name" value="Sulfatase_Mod_Factor_Kinase"/>
</dbReference>
<feature type="compositionally biased region" description="Polar residues" evidence="2">
    <location>
        <begin position="1210"/>
        <end position="1224"/>
    </location>
</feature>
<dbReference type="Gene3D" id="1.10.287.1490">
    <property type="match status" value="1"/>
</dbReference>
<protein>
    <submittedName>
        <fullName evidence="5">Formylglycine-generating enzyme required for sulfatase activity</fullName>
    </submittedName>
</protein>
<dbReference type="InterPro" id="IPR042095">
    <property type="entry name" value="SUMF_sf"/>
</dbReference>